<accession>A0ACB7Y270</accession>
<evidence type="ECO:0000313" key="2">
    <source>
        <dbReference type="Proteomes" id="UP000828048"/>
    </source>
</evidence>
<keyword evidence="2" id="KW-1185">Reference proteome</keyword>
<evidence type="ECO:0000313" key="1">
    <source>
        <dbReference type="EMBL" id="KAH7847572.1"/>
    </source>
</evidence>
<proteinExistence type="predicted"/>
<reference evidence="1 2" key="1">
    <citation type="journal article" date="2021" name="Hortic Res">
        <title>High-quality reference genome and annotation aids understanding of berry development for evergreen blueberry (Vaccinium darrowii).</title>
        <authorList>
            <person name="Yu J."/>
            <person name="Hulse-Kemp A.M."/>
            <person name="Babiker E."/>
            <person name="Staton M."/>
        </authorList>
    </citation>
    <scope>NUCLEOTIDE SEQUENCE [LARGE SCALE GENOMIC DNA]</scope>
    <source>
        <strain evidence="2">cv. NJ 8807/NJ 8810</strain>
        <tissue evidence="1">Young leaf</tissue>
    </source>
</reference>
<name>A0ACB7Y270_9ERIC</name>
<comment type="caution">
    <text evidence="1">The sequence shown here is derived from an EMBL/GenBank/DDBJ whole genome shotgun (WGS) entry which is preliminary data.</text>
</comment>
<dbReference type="EMBL" id="CM037155">
    <property type="protein sequence ID" value="KAH7847572.1"/>
    <property type="molecule type" value="Genomic_DNA"/>
</dbReference>
<dbReference type="Proteomes" id="UP000828048">
    <property type="component" value="Chromosome 5"/>
</dbReference>
<gene>
    <name evidence="1" type="ORF">Vadar_027698</name>
</gene>
<protein>
    <submittedName>
        <fullName evidence="1">Uncharacterized protein</fullName>
    </submittedName>
</protein>
<sequence>MIPAKIEFGWAPSSESNSGVLEKLEVPHHLPFPAVSHLLLFDGRSFHFSLQLPLTFLLHILLYFHFNLQFLRRNGSQRSFGGGTERATEDPYDATERNMSRRQWADGEGADDRRASLASEEEISP</sequence>
<organism evidence="1 2">
    <name type="scientific">Vaccinium darrowii</name>
    <dbReference type="NCBI Taxonomy" id="229202"/>
    <lineage>
        <taxon>Eukaryota</taxon>
        <taxon>Viridiplantae</taxon>
        <taxon>Streptophyta</taxon>
        <taxon>Embryophyta</taxon>
        <taxon>Tracheophyta</taxon>
        <taxon>Spermatophyta</taxon>
        <taxon>Magnoliopsida</taxon>
        <taxon>eudicotyledons</taxon>
        <taxon>Gunneridae</taxon>
        <taxon>Pentapetalae</taxon>
        <taxon>asterids</taxon>
        <taxon>Ericales</taxon>
        <taxon>Ericaceae</taxon>
        <taxon>Vaccinioideae</taxon>
        <taxon>Vaccinieae</taxon>
        <taxon>Vaccinium</taxon>
    </lineage>
</organism>